<evidence type="ECO:0000256" key="1">
    <source>
        <dbReference type="SAM" id="MobiDB-lite"/>
    </source>
</evidence>
<dbReference type="EMBL" id="CAUYUJ010014496">
    <property type="protein sequence ID" value="CAK0841967.1"/>
    <property type="molecule type" value="Genomic_DNA"/>
</dbReference>
<accession>A0ABN9TA74</accession>
<proteinExistence type="predicted"/>
<feature type="region of interest" description="Disordered" evidence="1">
    <location>
        <begin position="373"/>
        <end position="406"/>
    </location>
</feature>
<protein>
    <submittedName>
        <fullName evidence="2">Uncharacterized protein</fullName>
    </submittedName>
</protein>
<feature type="region of interest" description="Disordered" evidence="1">
    <location>
        <begin position="528"/>
        <end position="553"/>
    </location>
</feature>
<sequence>MPRAPTVQNQEDDDVFNFHAALLTGQGRSSTAALQEALRGRARQPPKELHKWMWNVDIPEPVRISVNSEQVYAVRTVFSSVKSWNIHANAMKWWPGLRICDLQDYPQKGVVRHTVARMWWLYAVHRIFAQRHRQATNMMVDAMWQGMIFSRYKELLKVMAHTKRQHGGYVPNASLVAFQPYKAEEKQVKDLQLLLPLNDILAARRRAISAHGEKRRTTVHPARAGIIERSKHSWRKQLSRLRSSLQMGQMAPVGDPEDDELDVEDGEVRTSFSQETFQEDSGSLEEDFGRQQSVASTSTMAYRSSVSTTAYSKETRSTFALKHFAGHWEVNVPAVELVALAGNSSRLRLLSGRVANICADVILEVQGQSMGHDAISIPSSPGHPRQATRSVQRASDAAETPQSPPSCLLALSVDSFLLTSPDRLEDSGEGLGRNLLHGAPPEVVRVVRPLRLGEPRSHDIGAARKAGRRIRENTAVAVFAALDLQSGAGGECEVHLPDLGVVVSDLLLERLADFAAGKSVKLRISMSDAADEEEDRDDQAKTSHAHSEEQRWTTYPRHHFDSLMGQVLSFRHIATSSSTATDQASNQRNLVSYASMGSVLSFAEASHYPLPRRREDSENGAGRTRVNLTAQGVA</sequence>
<dbReference type="Proteomes" id="UP001189429">
    <property type="component" value="Unassembled WGS sequence"/>
</dbReference>
<feature type="compositionally biased region" description="Basic and acidic residues" evidence="1">
    <location>
        <begin position="538"/>
        <end position="551"/>
    </location>
</feature>
<evidence type="ECO:0000313" key="3">
    <source>
        <dbReference type="Proteomes" id="UP001189429"/>
    </source>
</evidence>
<keyword evidence="3" id="KW-1185">Reference proteome</keyword>
<comment type="caution">
    <text evidence="2">The sequence shown here is derived from an EMBL/GenBank/DDBJ whole genome shotgun (WGS) entry which is preliminary data.</text>
</comment>
<evidence type="ECO:0000313" key="2">
    <source>
        <dbReference type="EMBL" id="CAK0841967.1"/>
    </source>
</evidence>
<reference evidence="2" key="1">
    <citation type="submission" date="2023-10" db="EMBL/GenBank/DDBJ databases">
        <authorList>
            <person name="Chen Y."/>
            <person name="Shah S."/>
            <person name="Dougan E. K."/>
            <person name="Thang M."/>
            <person name="Chan C."/>
        </authorList>
    </citation>
    <scope>NUCLEOTIDE SEQUENCE [LARGE SCALE GENOMIC DNA]</scope>
</reference>
<gene>
    <name evidence="2" type="ORF">PCOR1329_LOCUS37025</name>
</gene>
<organism evidence="2 3">
    <name type="scientific">Prorocentrum cordatum</name>
    <dbReference type="NCBI Taxonomy" id="2364126"/>
    <lineage>
        <taxon>Eukaryota</taxon>
        <taxon>Sar</taxon>
        <taxon>Alveolata</taxon>
        <taxon>Dinophyceae</taxon>
        <taxon>Prorocentrales</taxon>
        <taxon>Prorocentraceae</taxon>
        <taxon>Prorocentrum</taxon>
    </lineage>
</organism>
<name>A0ABN9TA74_9DINO</name>
<feature type="region of interest" description="Disordered" evidence="1">
    <location>
        <begin position="610"/>
        <end position="634"/>
    </location>
</feature>